<protein>
    <submittedName>
        <fullName evidence="8">Outer membrane protein transport protein (OMPP1/FadL/TodX)</fullName>
    </submittedName>
</protein>
<dbReference type="AlphaFoldDB" id="A0A368ZI37"/>
<organism evidence="8 9">
    <name type="scientific">Winogradskyella arenosi</name>
    <dbReference type="NCBI Taxonomy" id="533325"/>
    <lineage>
        <taxon>Bacteria</taxon>
        <taxon>Pseudomonadati</taxon>
        <taxon>Bacteroidota</taxon>
        <taxon>Flavobacteriia</taxon>
        <taxon>Flavobacteriales</taxon>
        <taxon>Flavobacteriaceae</taxon>
        <taxon>Winogradskyella</taxon>
    </lineage>
</organism>
<comment type="subcellular location">
    <subcellularLocation>
        <location evidence="1">Cell outer membrane</location>
        <topology evidence="1">Multi-pass membrane protein</topology>
    </subcellularLocation>
</comment>
<comment type="caution">
    <text evidence="8">The sequence shown here is derived from an EMBL/GenBank/DDBJ whole genome shotgun (WGS) entry which is preliminary data.</text>
</comment>
<dbReference type="PANTHER" id="PTHR35093:SF8">
    <property type="entry name" value="OUTER MEMBRANE PROTEIN NMB0088-RELATED"/>
    <property type="match status" value="1"/>
</dbReference>
<comment type="similarity">
    <text evidence="2">Belongs to the OmpP1/FadL family.</text>
</comment>
<name>A0A368ZI37_9FLAO</name>
<keyword evidence="7" id="KW-0998">Cell outer membrane</keyword>
<evidence type="ECO:0000256" key="4">
    <source>
        <dbReference type="ARBA" id="ARBA00022692"/>
    </source>
</evidence>
<reference evidence="8 9" key="1">
    <citation type="submission" date="2018-07" db="EMBL/GenBank/DDBJ databases">
        <title>Genomic Encyclopedia of Type Strains, Phase III (KMG-III): the genomes of soil and plant-associated and newly described type strains.</title>
        <authorList>
            <person name="Whitman W."/>
        </authorList>
    </citation>
    <scope>NUCLEOTIDE SEQUENCE [LARGE SCALE GENOMIC DNA]</scope>
    <source>
        <strain evidence="8 9">CECT 7958</strain>
    </source>
</reference>
<evidence type="ECO:0000256" key="5">
    <source>
        <dbReference type="ARBA" id="ARBA00022729"/>
    </source>
</evidence>
<keyword evidence="9" id="KW-1185">Reference proteome</keyword>
<dbReference type="Gene3D" id="2.40.160.60">
    <property type="entry name" value="Outer membrane protein transport protein (OMPP1/FadL/TodX)"/>
    <property type="match status" value="1"/>
</dbReference>
<dbReference type="InterPro" id="IPR005017">
    <property type="entry name" value="OMPP1/FadL/TodX"/>
</dbReference>
<dbReference type="GO" id="GO:0009279">
    <property type="term" value="C:cell outer membrane"/>
    <property type="evidence" value="ECO:0007669"/>
    <property type="project" value="UniProtKB-SubCell"/>
</dbReference>
<keyword evidence="4" id="KW-0812">Transmembrane</keyword>
<gene>
    <name evidence="8" type="ORF">DFQ08_103511</name>
</gene>
<keyword evidence="3" id="KW-1134">Transmembrane beta strand</keyword>
<dbReference type="EMBL" id="QPJO01000003">
    <property type="protein sequence ID" value="RCW91674.1"/>
    <property type="molecule type" value="Genomic_DNA"/>
</dbReference>
<dbReference type="SUPFAM" id="SSF56935">
    <property type="entry name" value="Porins"/>
    <property type="match status" value="1"/>
</dbReference>
<keyword evidence="6" id="KW-0472">Membrane</keyword>
<dbReference type="Proteomes" id="UP000253436">
    <property type="component" value="Unassembled WGS sequence"/>
</dbReference>
<evidence type="ECO:0000313" key="8">
    <source>
        <dbReference type="EMBL" id="RCW91674.1"/>
    </source>
</evidence>
<accession>A0A368ZI37</accession>
<evidence type="ECO:0000313" key="9">
    <source>
        <dbReference type="Proteomes" id="UP000253436"/>
    </source>
</evidence>
<evidence type="ECO:0000256" key="6">
    <source>
        <dbReference type="ARBA" id="ARBA00023136"/>
    </source>
</evidence>
<keyword evidence="5" id="KW-0732">Signal</keyword>
<evidence type="ECO:0000256" key="2">
    <source>
        <dbReference type="ARBA" id="ARBA00008163"/>
    </source>
</evidence>
<dbReference type="GO" id="GO:0015483">
    <property type="term" value="F:long-chain fatty acid transporting porin activity"/>
    <property type="evidence" value="ECO:0007669"/>
    <property type="project" value="TreeGrafter"/>
</dbReference>
<dbReference type="Pfam" id="PF03349">
    <property type="entry name" value="Toluene_X"/>
    <property type="match status" value="1"/>
</dbReference>
<evidence type="ECO:0000256" key="1">
    <source>
        <dbReference type="ARBA" id="ARBA00004571"/>
    </source>
</evidence>
<proteinExistence type="inferred from homology"/>
<dbReference type="PANTHER" id="PTHR35093">
    <property type="entry name" value="OUTER MEMBRANE PROTEIN NMB0088-RELATED"/>
    <property type="match status" value="1"/>
</dbReference>
<sequence length="501" mass="55043">MLGIGLISTSYIVAQDITDAVRYSMDNIQGTARFRAMSGAFGALGGDLSSININPASSAVFTSSKASVSLGAFSKQQDVGYYNGLTSSSDTNLDLNQLGAAFVFKNTNPNSGWRKFSLGFAYDRSADYDNDWVSQGVNPDQTIGDFFLNNAQGLRLDEISAFPGESFTDAYAEIGSIFGTRNQQAFLGYEGYIIDPVEDTDNNTAYESNISGGDYNQRYMYASSGYNGKLGFNFATSYNNRVFLGLNLNSHFINYERSTFLSESNSNTSASVRQVNFENNLLTTGSGFSFQLGGIAKITEAFRVGLAYNSPTWYRISDETTQYLATTRVEEGASFNQVVSPNIVNIYEEYKLQTPGKVTGSLAYVFGKTGLISFDYAVKDYSNAKFKPSSDVLFSSLNTEINNTLDSSVSYNLGGEYRYGALSFRAGYHFEESPYKNDNFYGDLDGYSLGLGYNFGNFNLDIAFSQSERDYNYQLYSTGLTDAAQIASKNSDFILTLGFNL</sequence>
<evidence type="ECO:0000256" key="7">
    <source>
        <dbReference type="ARBA" id="ARBA00023237"/>
    </source>
</evidence>
<evidence type="ECO:0000256" key="3">
    <source>
        <dbReference type="ARBA" id="ARBA00022452"/>
    </source>
</evidence>